<name>A0A1I8AGX3_9BILA</name>
<dbReference type="Proteomes" id="UP000095287">
    <property type="component" value="Unplaced"/>
</dbReference>
<dbReference type="WBParaSite" id="L893_g5832.t1">
    <property type="protein sequence ID" value="L893_g5832.t1"/>
    <property type="gene ID" value="L893_g5832"/>
</dbReference>
<organism evidence="1 2">
    <name type="scientific">Steinernema glaseri</name>
    <dbReference type="NCBI Taxonomy" id="37863"/>
    <lineage>
        <taxon>Eukaryota</taxon>
        <taxon>Metazoa</taxon>
        <taxon>Ecdysozoa</taxon>
        <taxon>Nematoda</taxon>
        <taxon>Chromadorea</taxon>
        <taxon>Rhabditida</taxon>
        <taxon>Tylenchina</taxon>
        <taxon>Panagrolaimomorpha</taxon>
        <taxon>Strongyloidoidea</taxon>
        <taxon>Steinernematidae</taxon>
        <taxon>Steinernema</taxon>
    </lineage>
</organism>
<evidence type="ECO:0000313" key="2">
    <source>
        <dbReference type="WBParaSite" id="L893_g5832.t1"/>
    </source>
</evidence>
<reference evidence="2" key="1">
    <citation type="submission" date="2016-11" db="UniProtKB">
        <authorList>
            <consortium name="WormBaseParasite"/>
        </authorList>
    </citation>
    <scope>IDENTIFICATION</scope>
</reference>
<sequence>MYISRIFTLAESKYVGIASTSLAIRYGSFLRYLERTRRRANELLNLREWITESVMISESGVGISEDGVIDINIHVHESLLEQFLAEKKLSLTINLQLGTQHHLVSCGTQSDDIKMVEDEAAKNIVNKEPNVFEQDALFDASTEAYCDQQVAGVYDEQIDVPYHPRPDEVEYLGWGTLEPTACKTDSINEPPEDEHSFNARVIEYAREVSSGRYIRFVGPCMKNGVDQNMQWGWAGYGMGDEEIAEIERKTAESRARVKAKIINGEL</sequence>
<protein>
    <submittedName>
        <fullName evidence="2">AP2/ERF domain-containing protein</fullName>
    </submittedName>
</protein>
<accession>A0A1I8AGX3</accession>
<keyword evidence="1" id="KW-1185">Reference proteome</keyword>
<evidence type="ECO:0000313" key="1">
    <source>
        <dbReference type="Proteomes" id="UP000095287"/>
    </source>
</evidence>
<proteinExistence type="predicted"/>
<dbReference type="AlphaFoldDB" id="A0A1I8AGX3"/>